<evidence type="ECO:0000256" key="5">
    <source>
        <dbReference type="ARBA" id="ARBA00023136"/>
    </source>
</evidence>
<feature type="non-terminal residue" evidence="7">
    <location>
        <position position="109"/>
    </location>
</feature>
<organism evidence="7 8">
    <name type="scientific">Kibdelosporangium lantanae</name>
    <dbReference type="NCBI Taxonomy" id="1497396"/>
    <lineage>
        <taxon>Bacteria</taxon>
        <taxon>Bacillati</taxon>
        <taxon>Actinomycetota</taxon>
        <taxon>Actinomycetes</taxon>
        <taxon>Pseudonocardiales</taxon>
        <taxon>Pseudonocardiaceae</taxon>
        <taxon>Kibdelosporangium</taxon>
    </lineage>
</organism>
<comment type="caution">
    <text evidence="7">The sequence shown here is derived from an EMBL/GenBank/DDBJ whole genome shotgun (WGS) entry which is preliminary data.</text>
</comment>
<feature type="transmembrane region" description="Helical" evidence="6">
    <location>
        <begin position="43"/>
        <end position="61"/>
    </location>
</feature>
<comment type="subcellular location">
    <subcellularLocation>
        <location evidence="1">Cell membrane</location>
        <topology evidence="1">Multi-pass membrane protein</topology>
    </subcellularLocation>
</comment>
<evidence type="ECO:0000256" key="1">
    <source>
        <dbReference type="ARBA" id="ARBA00004651"/>
    </source>
</evidence>
<name>A0ABW3MNQ5_9PSEU</name>
<dbReference type="Pfam" id="PF02653">
    <property type="entry name" value="BPD_transp_2"/>
    <property type="match status" value="1"/>
</dbReference>
<evidence type="ECO:0000256" key="3">
    <source>
        <dbReference type="ARBA" id="ARBA00022692"/>
    </source>
</evidence>
<keyword evidence="2" id="KW-1003">Cell membrane</keyword>
<feature type="transmembrane region" description="Helical" evidence="6">
    <location>
        <begin position="92"/>
        <end position="108"/>
    </location>
</feature>
<accession>A0ABW3MNQ5</accession>
<dbReference type="PANTHER" id="PTHR30482">
    <property type="entry name" value="HIGH-AFFINITY BRANCHED-CHAIN AMINO ACID TRANSPORT SYSTEM PERMEASE"/>
    <property type="match status" value="1"/>
</dbReference>
<feature type="transmembrane region" description="Helical" evidence="6">
    <location>
        <begin position="20"/>
        <end position="37"/>
    </location>
</feature>
<evidence type="ECO:0000256" key="6">
    <source>
        <dbReference type="SAM" id="Phobius"/>
    </source>
</evidence>
<protein>
    <submittedName>
        <fullName evidence="7">Branched-chain amino acid ABC transporter permease</fullName>
    </submittedName>
</protein>
<gene>
    <name evidence="7" type="ORF">ACFQ1S_42995</name>
</gene>
<sequence length="109" mass="11612">MTTTGRHARRKPVSTLVRHLLWSVVGLVGLYLLSIVLDPFQNFQLAQICYMTIATAGLTVLTGLSGQISLGHGAFVAVGAYTTALLLQNQHWPVAVVLVLSTVVTALLG</sequence>
<evidence type="ECO:0000313" key="8">
    <source>
        <dbReference type="Proteomes" id="UP001597045"/>
    </source>
</evidence>
<evidence type="ECO:0000313" key="7">
    <source>
        <dbReference type="EMBL" id="MFD1051852.1"/>
    </source>
</evidence>
<dbReference type="EMBL" id="JBHTIS010003924">
    <property type="protein sequence ID" value="MFD1051852.1"/>
    <property type="molecule type" value="Genomic_DNA"/>
</dbReference>
<dbReference type="InterPro" id="IPR043428">
    <property type="entry name" value="LivM-like"/>
</dbReference>
<proteinExistence type="predicted"/>
<dbReference type="Proteomes" id="UP001597045">
    <property type="component" value="Unassembled WGS sequence"/>
</dbReference>
<evidence type="ECO:0000256" key="2">
    <source>
        <dbReference type="ARBA" id="ARBA00022475"/>
    </source>
</evidence>
<keyword evidence="3 6" id="KW-0812">Transmembrane</keyword>
<keyword evidence="4 6" id="KW-1133">Transmembrane helix</keyword>
<keyword evidence="8" id="KW-1185">Reference proteome</keyword>
<dbReference type="PANTHER" id="PTHR30482:SF10">
    <property type="entry name" value="HIGH-AFFINITY BRANCHED-CHAIN AMINO ACID TRANSPORT PROTEIN BRAE"/>
    <property type="match status" value="1"/>
</dbReference>
<keyword evidence="5 6" id="KW-0472">Membrane</keyword>
<evidence type="ECO:0000256" key="4">
    <source>
        <dbReference type="ARBA" id="ARBA00022989"/>
    </source>
</evidence>
<reference evidence="8" key="1">
    <citation type="journal article" date="2019" name="Int. J. Syst. Evol. Microbiol.">
        <title>The Global Catalogue of Microorganisms (GCM) 10K type strain sequencing project: providing services to taxonomists for standard genome sequencing and annotation.</title>
        <authorList>
            <consortium name="The Broad Institute Genomics Platform"/>
            <consortium name="The Broad Institute Genome Sequencing Center for Infectious Disease"/>
            <person name="Wu L."/>
            <person name="Ma J."/>
        </authorList>
    </citation>
    <scope>NUCLEOTIDE SEQUENCE [LARGE SCALE GENOMIC DNA]</scope>
    <source>
        <strain evidence="8">JCM 31486</strain>
    </source>
</reference>
<dbReference type="InterPro" id="IPR001851">
    <property type="entry name" value="ABC_transp_permease"/>
</dbReference>